<feature type="compositionally biased region" description="Low complexity" evidence="2">
    <location>
        <begin position="666"/>
        <end position="680"/>
    </location>
</feature>
<dbReference type="PANTHER" id="PTHR42732:SF3">
    <property type="entry name" value="HYDROLASE"/>
    <property type="match status" value="1"/>
</dbReference>
<dbReference type="OrthoDB" id="9758603at2"/>
<accession>A0A6I3T0D4</accession>
<dbReference type="EMBL" id="WNKZ01000064">
    <property type="protein sequence ID" value="MTV54883.1"/>
    <property type="molecule type" value="Genomic_DNA"/>
</dbReference>
<gene>
    <name evidence="5" type="ORF">GM672_19315</name>
</gene>
<evidence type="ECO:0000256" key="1">
    <source>
        <dbReference type="ARBA" id="ARBA00007401"/>
    </source>
</evidence>
<comment type="caution">
    <text evidence="5">The sequence shown here is derived from an EMBL/GenBank/DDBJ whole genome shotgun (WGS) entry which is preliminary data.</text>
</comment>
<dbReference type="SUPFAM" id="SSF51445">
    <property type="entry name" value="(Trans)glycosidases"/>
    <property type="match status" value="1"/>
</dbReference>
<feature type="domain" description="Glycosyl hydrolases family 2 sugar binding" evidence="4">
    <location>
        <begin position="98"/>
        <end position="167"/>
    </location>
</feature>
<dbReference type="Gene3D" id="3.20.20.80">
    <property type="entry name" value="Glycosidases"/>
    <property type="match status" value="1"/>
</dbReference>
<dbReference type="Gene3D" id="2.60.120.260">
    <property type="entry name" value="Galactose-binding domain-like"/>
    <property type="match status" value="1"/>
</dbReference>
<evidence type="ECO:0000259" key="3">
    <source>
        <dbReference type="Pfam" id="PF02836"/>
    </source>
</evidence>
<dbReference type="InterPro" id="IPR006104">
    <property type="entry name" value="Glyco_hydro_2_N"/>
</dbReference>
<dbReference type="Proteomes" id="UP000430634">
    <property type="component" value="Unassembled WGS sequence"/>
</dbReference>
<dbReference type="Pfam" id="PF02837">
    <property type="entry name" value="Glyco_hydro_2_N"/>
    <property type="match status" value="1"/>
</dbReference>
<evidence type="ECO:0000256" key="2">
    <source>
        <dbReference type="SAM" id="MobiDB-lite"/>
    </source>
</evidence>
<evidence type="ECO:0000313" key="6">
    <source>
        <dbReference type="Proteomes" id="UP000430634"/>
    </source>
</evidence>
<dbReference type="AlphaFoldDB" id="A0A6I3T0D4"/>
<name>A0A6I3T0D4_9BURK</name>
<sequence>MSRCILNRCGRTHRPVRASLPAPVLQRLSQRRNDKVDHPRPQLRRPQWLNLDGPWQAMLDDRADHHDPADVPFDRTIIVPFPPEAAASGLHDTGFRRRVWYRRVVGLDDDLLPGSDERLLLHFGAVNHRARVWINGHFAVEHKGGHSPFTIDVTRYLSSHSLEIIVQAEDDPHDMHKVRGKMDWELEPHSIWYPRTTGIWRTVWMEKVGHAHISRLRWTADVFTWQIRLDADIAHLPKNSTLNVVLRLGERVLVADRCLLTEDVLSRLFQLPDPGIDDARAHWMWSPESPQLIDAEITLHAEDGLVLDHVVSYTALRTVSVDGDRFLLNSRPYYLRMVLDQGYWRDSLMVASAEQLRHDVLLIKRLGFNGVRKHQKSEDPRWLYWCDVLGLCVWAEMPSAYGFSSATVHGVMEEWKELVERDISHPCIVAWVPTNESWGVPELMHDRRQVDFVRAMYHMTRALDGTRPVVGNDGWEMPCGDFVNIHDYHIDPEELYARYGKRENLPYTFEHVRPARRRLVIDGFNGLDKPLFLSEFGGIACMDQADTKGWGYSVARDGNELLARYRELMAAIHRCRALSGFCYTQLTDTFHEKNGLLTEDRVPKAPIEALAAATRGPDAHLHDWYVDPLGHSLLWREKHASSQPADLLDPGTHEDVRIALGQQLVDTAAAGGAPDDQPGTSGPPGPRVPLPVK</sequence>
<dbReference type="InterPro" id="IPR008979">
    <property type="entry name" value="Galactose-bd-like_sf"/>
</dbReference>
<comment type="similarity">
    <text evidence="1">Belongs to the glycosyl hydrolase 2 family.</text>
</comment>
<dbReference type="Pfam" id="PF02836">
    <property type="entry name" value="Glyco_hydro_2_C"/>
    <property type="match status" value="1"/>
</dbReference>
<dbReference type="InterPro" id="IPR017853">
    <property type="entry name" value="GH"/>
</dbReference>
<protein>
    <submittedName>
        <fullName evidence="5">Glycoside hydrolase family 2</fullName>
    </submittedName>
</protein>
<dbReference type="InterPro" id="IPR006103">
    <property type="entry name" value="Glyco_hydro_2_cat"/>
</dbReference>
<feature type="domain" description="Glycoside hydrolase family 2 catalytic" evidence="3">
    <location>
        <begin position="319"/>
        <end position="537"/>
    </location>
</feature>
<dbReference type="PANTHER" id="PTHR42732">
    <property type="entry name" value="BETA-GALACTOSIDASE"/>
    <property type="match status" value="1"/>
</dbReference>
<dbReference type="GO" id="GO:0004553">
    <property type="term" value="F:hydrolase activity, hydrolyzing O-glycosyl compounds"/>
    <property type="evidence" value="ECO:0007669"/>
    <property type="project" value="InterPro"/>
</dbReference>
<evidence type="ECO:0000313" key="5">
    <source>
        <dbReference type="EMBL" id="MTV54883.1"/>
    </source>
</evidence>
<reference evidence="5 6" key="1">
    <citation type="submission" date="2019-11" db="EMBL/GenBank/DDBJ databases">
        <title>Type strains purchased from KCTC, JCM and DSMZ.</title>
        <authorList>
            <person name="Lu H."/>
        </authorList>
    </citation>
    <scope>NUCLEOTIDE SEQUENCE [LARGE SCALE GENOMIC DNA]</scope>
    <source>
        <strain evidence="5 6">KCTC 52429</strain>
    </source>
</reference>
<organism evidence="5 6">
    <name type="scientific">Pseudoduganella buxea</name>
    <dbReference type="NCBI Taxonomy" id="1949069"/>
    <lineage>
        <taxon>Bacteria</taxon>
        <taxon>Pseudomonadati</taxon>
        <taxon>Pseudomonadota</taxon>
        <taxon>Betaproteobacteria</taxon>
        <taxon>Burkholderiales</taxon>
        <taxon>Oxalobacteraceae</taxon>
        <taxon>Telluria group</taxon>
        <taxon>Pseudoduganella</taxon>
    </lineage>
</organism>
<evidence type="ECO:0000259" key="4">
    <source>
        <dbReference type="Pfam" id="PF02837"/>
    </source>
</evidence>
<dbReference type="GO" id="GO:0005975">
    <property type="term" value="P:carbohydrate metabolic process"/>
    <property type="evidence" value="ECO:0007669"/>
    <property type="project" value="InterPro"/>
</dbReference>
<dbReference type="InterPro" id="IPR051913">
    <property type="entry name" value="GH2_Domain-Containing"/>
</dbReference>
<feature type="compositionally biased region" description="Pro residues" evidence="2">
    <location>
        <begin position="681"/>
        <end position="693"/>
    </location>
</feature>
<dbReference type="SUPFAM" id="SSF49785">
    <property type="entry name" value="Galactose-binding domain-like"/>
    <property type="match status" value="1"/>
</dbReference>
<feature type="region of interest" description="Disordered" evidence="2">
    <location>
        <begin position="662"/>
        <end position="693"/>
    </location>
</feature>
<proteinExistence type="inferred from homology"/>
<keyword evidence="5" id="KW-0378">Hydrolase</keyword>